<gene>
    <name evidence="2" type="ORF">E2C01_098712</name>
</gene>
<accession>A0A5B7K3L7</accession>
<evidence type="ECO:0000313" key="3">
    <source>
        <dbReference type="Proteomes" id="UP000324222"/>
    </source>
</evidence>
<evidence type="ECO:0000256" key="1">
    <source>
        <dbReference type="SAM" id="MobiDB-lite"/>
    </source>
</evidence>
<feature type="region of interest" description="Disordered" evidence="1">
    <location>
        <begin position="72"/>
        <end position="108"/>
    </location>
</feature>
<name>A0A5B7K3L7_PORTR</name>
<dbReference type="AlphaFoldDB" id="A0A5B7K3L7"/>
<sequence length="163" mass="17879">MTPILSLSPARIVQGRSLVTSHSHTSPHTTITATVITAHHHRYQACHKLHNYFLPHHQCTPPPLLLHITSLQPSPIPTPPTDTNALESLPLTDLSHPSPSEPARHTLTRHTPYHPLPHSSCPTPAAHWRVGVAAASPKDEYKSAASLQDTLCTYKRGKKQEPA</sequence>
<keyword evidence="3" id="KW-1185">Reference proteome</keyword>
<organism evidence="2 3">
    <name type="scientific">Portunus trituberculatus</name>
    <name type="common">Swimming crab</name>
    <name type="synonym">Neptunus trituberculatus</name>
    <dbReference type="NCBI Taxonomy" id="210409"/>
    <lineage>
        <taxon>Eukaryota</taxon>
        <taxon>Metazoa</taxon>
        <taxon>Ecdysozoa</taxon>
        <taxon>Arthropoda</taxon>
        <taxon>Crustacea</taxon>
        <taxon>Multicrustacea</taxon>
        <taxon>Malacostraca</taxon>
        <taxon>Eumalacostraca</taxon>
        <taxon>Eucarida</taxon>
        <taxon>Decapoda</taxon>
        <taxon>Pleocyemata</taxon>
        <taxon>Brachyura</taxon>
        <taxon>Eubrachyura</taxon>
        <taxon>Portunoidea</taxon>
        <taxon>Portunidae</taxon>
        <taxon>Portuninae</taxon>
        <taxon>Portunus</taxon>
    </lineage>
</organism>
<protein>
    <submittedName>
        <fullName evidence="2">Uncharacterized protein</fullName>
    </submittedName>
</protein>
<reference evidence="2 3" key="1">
    <citation type="submission" date="2019-05" db="EMBL/GenBank/DDBJ databases">
        <title>Another draft genome of Portunus trituberculatus and its Hox gene families provides insights of decapod evolution.</title>
        <authorList>
            <person name="Jeong J.-H."/>
            <person name="Song I."/>
            <person name="Kim S."/>
            <person name="Choi T."/>
            <person name="Kim D."/>
            <person name="Ryu S."/>
            <person name="Kim W."/>
        </authorList>
    </citation>
    <scope>NUCLEOTIDE SEQUENCE [LARGE SCALE GENOMIC DNA]</scope>
    <source>
        <tissue evidence="2">Muscle</tissue>
    </source>
</reference>
<comment type="caution">
    <text evidence="2">The sequence shown here is derived from an EMBL/GenBank/DDBJ whole genome shotgun (WGS) entry which is preliminary data.</text>
</comment>
<proteinExistence type="predicted"/>
<dbReference type="Proteomes" id="UP000324222">
    <property type="component" value="Unassembled WGS sequence"/>
</dbReference>
<dbReference type="EMBL" id="VSRR010134592">
    <property type="protein sequence ID" value="MPD03093.1"/>
    <property type="molecule type" value="Genomic_DNA"/>
</dbReference>
<evidence type="ECO:0000313" key="2">
    <source>
        <dbReference type="EMBL" id="MPD03093.1"/>
    </source>
</evidence>